<gene>
    <name evidence="9" type="ORF">WDU99_02330</name>
</gene>
<evidence type="ECO:0000256" key="3">
    <source>
        <dbReference type="ARBA" id="ARBA00022692"/>
    </source>
</evidence>
<protein>
    <submittedName>
        <fullName evidence="9">Aquaporin</fullName>
    </submittedName>
</protein>
<dbReference type="PANTHER" id="PTHR19139:SF199">
    <property type="entry name" value="MIP17260P"/>
    <property type="match status" value="1"/>
</dbReference>
<dbReference type="InterPro" id="IPR023271">
    <property type="entry name" value="Aquaporin-like"/>
</dbReference>
<proteinExistence type="inferred from homology"/>
<evidence type="ECO:0000256" key="7">
    <source>
        <dbReference type="SAM" id="MobiDB-lite"/>
    </source>
</evidence>
<feature type="transmembrane region" description="Helical" evidence="8">
    <location>
        <begin position="124"/>
        <end position="146"/>
    </location>
</feature>
<evidence type="ECO:0000256" key="1">
    <source>
        <dbReference type="ARBA" id="ARBA00004141"/>
    </source>
</evidence>
<dbReference type="EMBL" id="JBBDGM010000002">
    <property type="protein sequence ID" value="MEJ1087150.1"/>
    <property type="molecule type" value="Genomic_DNA"/>
</dbReference>
<dbReference type="PRINTS" id="PR00783">
    <property type="entry name" value="MINTRINSICP"/>
</dbReference>
<evidence type="ECO:0000313" key="9">
    <source>
        <dbReference type="EMBL" id="MEJ1087150.1"/>
    </source>
</evidence>
<feature type="transmembrane region" description="Helical" evidence="8">
    <location>
        <begin position="12"/>
        <end position="32"/>
    </location>
</feature>
<dbReference type="Gene3D" id="1.20.1080.10">
    <property type="entry name" value="Glycerol uptake facilitator protein"/>
    <property type="match status" value="2"/>
</dbReference>
<comment type="subcellular location">
    <subcellularLocation>
        <location evidence="1">Membrane</location>
        <topology evidence="1">Multi-pass membrane protein</topology>
    </subcellularLocation>
</comment>
<evidence type="ECO:0000256" key="8">
    <source>
        <dbReference type="SAM" id="Phobius"/>
    </source>
</evidence>
<feature type="compositionally biased region" description="Pro residues" evidence="7">
    <location>
        <begin position="247"/>
        <end position="259"/>
    </location>
</feature>
<evidence type="ECO:0000313" key="10">
    <source>
        <dbReference type="Proteomes" id="UP001371224"/>
    </source>
</evidence>
<dbReference type="SUPFAM" id="SSF81338">
    <property type="entry name" value="Aquaporin-like"/>
    <property type="match status" value="1"/>
</dbReference>
<organism evidence="9 10">
    <name type="scientific">Microbacterium bandirmense</name>
    <dbReference type="NCBI Taxonomy" id="3122050"/>
    <lineage>
        <taxon>Bacteria</taxon>
        <taxon>Bacillati</taxon>
        <taxon>Actinomycetota</taxon>
        <taxon>Actinomycetes</taxon>
        <taxon>Micrococcales</taxon>
        <taxon>Microbacteriaceae</taxon>
        <taxon>Microbacterium</taxon>
    </lineage>
</organism>
<sequence length="259" mass="25900">MTGLLRRGLAELLGTGLLVAIVVGSGIAAQRLSTDPGLQLLENSIATALGLGVLIVLLAPVSRAHFNPVVSLADTLLGHRSGTGLPPRELAVYLLAQIAAGIVGAVAANAMFATATTISTTVRASPATFLAEIVATMGLVLLIMGLSRSGSSAPVIAAAVGAYIGAAYWFTSSTAFANPAVTIGRVFTDTFAGIASTSVLPFLAAQLLGAALAIALTVVLFPRSQPSVIGASDDGESPLATTWVGGPHPPTEISPPPGS</sequence>
<dbReference type="Proteomes" id="UP001371224">
    <property type="component" value="Unassembled WGS sequence"/>
</dbReference>
<evidence type="ECO:0000256" key="5">
    <source>
        <dbReference type="ARBA" id="ARBA00023136"/>
    </source>
</evidence>
<name>A0ABU8L7W4_9MICO</name>
<feature type="transmembrane region" description="Helical" evidence="8">
    <location>
        <begin position="191"/>
        <end position="221"/>
    </location>
</feature>
<dbReference type="RefSeq" id="WP_337330831.1">
    <property type="nucleotide sequence ID" value="NZ_JBBDGM010000002.1"/>
</dbReference>
<feature type="transmembrane region" description="Helical" evidence="8">
    <location>
        <begin position="44"/>
        <end position="61"/>
    </location>
</feature>
<evidence type="ECO:0000256" key="6">
    <source>
        <dbReference type="RuleBase" id="RU000477"/>
    </source>
</evidence>
<keyword evidence="6" id="KW-0813">Transport</keyword>
<accession>A0ABU8L7W4</accession>
<feature type="transmembrane region" description="Helical" evidence="8">
    <location>
        <begin position="90"/>
        <end position="112"/>
    </location>
</feature>
<comment type="similarity">
    <text evidence="2 6">Belongs to the MIP/aquaporin (TC 1.A.8) family.</text>
</comment>
<feature type="region of interest" description="Disordered" evidence="7">
    <location>
        <begin position="231"/>
        <end position="259"/>
    </location>
</feature>
<evidence type="ECO:0000256" key="2">
    <source>
        <dbReference type="ARBA" id="ARBA00006175"/>
    </source>
</evidence>
<dbReference type="InterPro" id="IPR034294">
    <property type="entry name" value="Aquaporin_transptr"/>
</dbReference>
<dbReference type="InterPro" id="IPR000425">
    <property type="entry name" value="MIP"/>
</dbReference>
<dbReference type="PANTHER" id="PTHR19139">
    <property type="entry name" value="AQUAPORIN TRANSPORTER"/>
    <property type="match status" value="1"/>
</dbReference>
<comment type="caution">
    <text evidence="9">The sequence shown here is derived from an EMBL/GenBank/DDBJ whole genome shotgun (WGS) entry which is preliminary data.</text>
</comment>
<keyword evidence="5 8" id="KW-0472">Membrane</keyword>
<feature type="transmembrane region" description="Helical" evidence="8">
    <location>
        <begin position="153"/>
        <end position="171"/>
    </location>
</feature>
<reference evidence="9 10" key="1">
    <citation type="submission" date="2024-02" db="EMBL/GenBank/DDBJ databases">
        <authorList>
            <person name="Saticioglu I.B."/>
        </authorList>
    </citation>
    <scope>NUCLEOTIDE SEQUENCE [LARGE SCALE GENOMIC DNA]</scope>
    <source>
        <strain evidence="9 10">Mu-80</strain>
    </source>
</reference>
<evidence type="ECO:0000256" key="4">
    <source>
        <dbReference type="ARBA" id="ARBA00022989"/>
    </source>
</evidence>
<keyword evidence="4 8" id="KW-1133">Transmembrane helix</keyword>
<dbReference type="Pfam" id="PF00230">
    <property type="entry name" value="MIP"/>
    <property type="match status" value="1"/>
</dbReference>
<keyword evidence="3 6" id="KW-0812">Transmembrane</keyword>
<keyword evidence="10" id="KW-1185">Reference proteome</keyword>